<organism evidence="9 10">
    <name type="scientific">Streptomyces sp. 900105755</name>
    <dbReference type="NCBI Taxonomy" id="3154389"/>
    <lineage>
        <taxon>Bacteria</taxon>
        <taxon>Bacillati</taxon>
        <taxon>Actinomycetota</taxon>
        <taxon>Actinomycetes</taxon>
        <taxon>Kitasatosporales</taxon>
        <taxon>Streptomycetaceae</taxon>
        <taxon>Streptomyces</taxon>
    </lineage>
</organism>
<feature type="transmembrane region" description="Helical" evidence="7">
    <location>
        <begin position="118"/>
        <end position="138"/>
    </location>
</feature>
<sequence>MTKRASDVSGSPPRRRSTYTFAPLVLIAANVVLFALFFVWPAVIGLVYSFTNYTGVGAFQFIGLDNYTTLFGDSTFYDALTRTLLYTVLVVPLNFVLSLLIANLVVSRQARGASIARVVFFIPWLISPIVVGVLWRWLFGENFGLINYVIEKLGGHAIAWQSNADLSLGVVVMAGAWWGTAFSMLLFIAAIKNVPTSYYEAASLDGAGPWRQFISITLPSIAPTSFIVILLNTINAMKEYPLFVSLNNGGPGTSNNLLVQYIYQTGFNRGQIGYASAASFVLMLILMAVAIIQLIANRRMENR</sequence>
<dbReference type="InterPro" id="IPR000515">
    <property type="entry name" value="MetI-like"/>
</dbReference>
<evidence type="ECO:0000256" key="3">
    <source>
        <dbReference type="ARBA" id="ARBA00022475"/>
    </source>
</evidence>
<protein>
    <submittedName>
        <fullName evidence="9">Sugar ABC transporter permease</fullName>
    </submittedName>
</protein>
<evidence type="ECO:0000259" key="8">
    <source>
        <dbReference type="PROSITE" id="PS50928"/>
    </source>
</evidence>
<feature type="transmembrane region" description="Helical" evidence="7">
    <location>
        <begin position="272"/>
        <end position="296"/>
    </location>
</feature>
<name>A0ABV1T8K0_9ACTN</name>
<feature type="transmembrane region" description="Helical" evidence="7">
    <location>
        <begin position="170"/>
        <end position="191"/>
    </location>
</feature>
<comment type="caution">
    <text evidence="9">The sequence shown here is derived from an EMBL/GenBank/DDBJ whole genome shotgun (WGS) entry which is preliminary data.</text>
</comment>
<evidence type="ECO:0000256" key="2">
    <source>
        <dbReference type="ARBA" id="ARBA00022448"/>
    </source>
</evidence>
<proteinExistence type="inferred from homology"/>
<evidence type="ECO:0000256" key="7">
    <source>
        <dbReference type="RuleBase" id="RU363032"/>
    </source>
</evidence>
<accession>A0ABV1T8K0</accession>
<dbReference type="CDD" id="cd06261">
    <property type="entry name" value="TM_PBP2"/>
    <property type="match status" value="1"/>
</dbReference>
<dbReference type="EMBL" id="JBEOZM010000002">
    <property type="protein sequence ID" value="MER6266372.1"/>
    <property type="molecule type" value="Genomic_DNA"/>
</dbReference>
<reference evidence="9 10" key="1">
    <citation type="submission" date="2024-06" db="EMBL/GenBank/DDBJ databases">
        <title>The Natural Products Discovery Center: Release of the First 8490 Sequenced Strains for Exploring Actinobacteria Biosynthetic Diversity.</title>
        <authorList>
            <person name="Kalkreuter E."/>
            <person name="Kautsar S.A."/>
            <person name="Yang D."/>
            <person name="Bader C.D."/>
            <person name="Teijaro C.N."/>
            <person name="Fluegel L."/>
            <person name="Davis C.M."/>
            <person name="Simpson J.R."/>
            <person name="Lauterbach L."/>
            <person name="Steele A.D."/>
            <person name="Gui C."/>
            <person name="Meng S."/>
            <person name="Li G."/>
            <person name="Viehrig K."/>
            <person name="Ye F."/>
            <person name="Su P."/>
            <person name="Kiefer A.F."/>
            <person name="Nichols A."/>
            <person name="Cepeda A.J."/>
            <person name="Yan W."/>
            <person name="Fan B."/>
            <person name="Jiang Y."/>
            <person name="Adhikari A."/>
            <person name="Zheng C.-J."/>
            <person name="Schuster L."/>
            <person name="Cowan T.M."/>
            <person name="Smanski M.J."/>
            <person name="Chevrette M.G."/>
            <person name="De Carvalho L.P.S."/>
            <person name="Shen B."/>
        </authorList>
    </citation>
    <scope>NUCLEOTIDE SEQUENCE [LARGE SCALE GENOMIC DNA]</scope>
    <source>
        <strain evidence="9 10">NPDC001694</strain>
    </source>
</reference>
<comment type="similarity">
    <text evidence="7">Belongs to the binding-protein-dependent transport system permease family.</text>
</comment>
<dbReference type="PROSITE" id="PS50928">
    <property type="entry name" value="ABC_TM1"/>
    <property type="match status" value="1"/>
</dbReference>
<feature type="transmembrane region" description="Helical" evidence="7">
    <location>
        <begin position="84"/>
        <end position="106"/>
    </location>
</feature>
<feature type="transmembrane region" description="Helical" evidence="7">
    <location>
        <begin position="212"/>
        <end position="234"/>
    </location>
</feature>
<comment type="subcellular location">
    <subcellularLocation>
        <location evidence="1 7">Cell membrane</location>
        <topology evidence="1 7">Multi-pass membrane protein</topology>
    </subcellularLocation>
</comment>
<dbReference type="RefSeq" id="WP_351955075.1">
    <property type="nucleotide sequence ID" value="NZ_JBEOZM010000002.1"/>
</dbReference>
<keyword evidence="4 7" id="KW-0812">Transmembrane</keyword>
<dbReference type="InterPro" id="IPR051393">
    <property type="entry name" value="ABC_transporter_permease"/>
</dbReference>
<dbReference type="Gene3D" id="1.10.3720.10">
    <property type="entry name" value="MetI-like"/>
    <property type="match status" value="1"/>
</dbReference>
<dbReference type="Pfam" id="PF00528">
    <property type="entry name" value="BPD_transp_1"/>
    <property type="match status" value="1"/>
</dbReference>
<evidence type="ECO:0000313" key="9">
    <source>
        <dbReference type="EMBL" id="MER6266372.1"/>
    </source>
</evidence>
<dbReference type="PANTHER" id="PTHR30193:SF41">
    <property type="entry name" value="DIACETYLCHITOBIOSE UPTAKE SYSTEM PERMEASE PROTEIN NGCF"/>
    <property type="match status" value="1"/>
</dbReference>
<keyword evidence="3" id="KW-1003">Cell membrane</keyword>
<evidence type="ECO:0000313" key="10">
    <source>
        <dbReference type="Proteomes" id="UP001490365"/>
    </source>
</evidence>
<gene>
    <name evidence="9" type="ORF">ABT211_03575</name>
</gene>
<keyword evidence="5 7" id="KW-1133">Transmembrane helix</keyword>
<feature type="transmembrane region" description="Helical" evidence="7">
    <location>
        <begin position="21"/>
        <end position="43"/>
    </location>
</feature>
<dbReference type="InterPro" id="IPR035906">
    <property type="entry name" value="MetI-like_sf"/>
</dbReference>
<dbReference type="PANTHER" id="PTHR30193">
    <property type="entry name" value="ABC TRANSPORTER PERMEASE PROTEIN"/>
    <property type="match status" value="1"/>
</dbReference>
<evidence type="ECO:0000256" key="4">
    <source>
        <dbReference type="ARBA" id="ARBA00022692"/>
    </source>
</evidence>
<dbReference type="Proteomes" id="UP001490365">
    <property type="component" value="Unassembled WGS sequence"/>
</dbReference>
<keyword evidence="10" id="KW-1185">Reference proteome</keyword>
<keyword evidence="2 7" id="KW-0813">Transport</keyword>
<evidence type="ECO:0000256" key="1">
    <source>
        <dbReference type="ARBA" id="ARBA00004651"/>
    </source>
</evidence>
<evidence type="ECO:0000256" key="6">
    <source>
        <dbReference type="ARBA" id="ARBA00023136"/>
    </source>
</evidence>
<keyword evidence="6 7" id="KW-0472">Membrane</keyword>
<dbReference type="SUPFAM" id="SSF161098">
    <property type="entry name" value="MetI-like"/>
    <property type="match status" value="1"/>
</dbReference>
<evidence type="ECO:0000256" key="5">
    <source>
        <dbReference type="ARBA" id="ARBA00022989"/>
    </source>
</evidence>
<feature type="domain" description="ABC transmembrane type-1" evidence="8">
    <location>
        <begin position="80"/>
        <end position="293"/>
    </location>
</feature>